<proteinExistence type="predicted"/>
<protein>
    <submittedName>
        <fullName evidence="1">Uncharacterized protein</fullName>
    </submittedName>
</protein>
<dbReference type="AlphaFoldDB" id="A0A0C2IWG2"/>
<evidence type="ECO:0000313" key="2">
    <source>
        <dbReference type="Proteomes" id="UP000031668"/>
    </source>
</evidence>
<accession>A0A0C2IWG2</accession>
<dbReference type="EMBL" id="JWZT01005374">
    <property type="protein sequence ID" value="KII61212.1"/>
    <property type="molecule type" value="Genomic_DNA"/>
</dbReference>
<keyword evidence="2" id="KW-1185">Reference proteome</keyword>
<gene>
    <name evidence="1" type="ORF">RF11_11297</name>
</gene>
<dbReference type="Proteomes" id="UP000031668">
    <property type="component" value="Unassembled WGS sequence"/>
</dbReference>
<name>A0A0C2IWG2_THEKT</name>
<dbReference type="OrthoDB" id="10644797at2759"/>
<organism evidence="1 2">
    <name type="scientific">Thelohanellus kitauei</name>
    <name type="common">Myxosporean</name>
    <dbReference type="NCBI Taxonomy" id="669202"/>
    <lineage>
        <taxon>Eukaryota</taxon>
        <taxon>Metazoa</taxon>
        <taxon>Cnidaria</taxon>
        <taxon>Myxozoa</taxon>
        <taxon>Myxosporea</taxon>
        <taxon>Bivalvulida</taxon>
        <taxon>Platysporina</taxon>
        <taxon>Myxobolidae</taxon>
        <taxon>Thelohanellus</taxon>
    </lineage>
</organism>
<comment type="caution">
    <text evidence="1">The sequence shown here is derived from an EMBL/GenBank/DDBJ whole genome shotgun (WGS) entry which is preliminary data.</text>
</comment>
<evidence type="ECO:0000313" key="1">
    <source>
        <dbReference type="EMBL" id="KII61212.1"/>
    </source>
</evidence>
<sequence>MAKNGTRTMAEIMHRICDAEAFLTRNIKDQEQKEVSRRYSNYREEVSNKFCSCCRSDTHTTSNCFKNYISRDFCIKNKVQIQEGRPYGIVCVNSTIESRQIEYCFIEDLKVLKNLSTDIVLGLDFMVDNQISLFGKSLKIEEPNVRTIADCQILFDEDDRASGLEKPNWYAKAIHPYEGLGRTFYAVSKSGALCQKKKYYNQKKEKVFGEIYSDEAFSVINTDVVGPLESRHFITECEI</sequence>
<reference evidence="1 2" key="1">
    <citation type="journal article" date="2014" name="Genome Biol. Evol.">
        <title>The genome of the myxosporean Thelohanellus kitauei shows adaptations to nutrient acquisition within its fish host.</title>
        <authorList>
            <person name="Yang Y."/>
            <person name="Xiong J."/>
            <person name="Zhou Z."/>
            <person name="Huo F."/>
            <person name="Miao W."/>
            <person name="Ran C."/>
            <person name="Liu Y."/>
            <person name="Zhang J."/>
            <person name="Feng J."/>
            <person name="Wang M."/>
            <person name="Wang M."/>
            <person name="Wang L."/>
            <person name="Yao B."/>
        </authorList>
    </citation>
    <scope>NUCLEOTIDE SEQUENCE [LARGE SCALE GENOMIC DNA]</scope>
    <source>
        <strain evidence="1">Wuqing</strain>
    </source>
</reference>